<dbReference type="InterPro" id="IPR052064">
    <property type="entry name" value="Mito_IMP1_subunit"/>
</dbReference>
<comment type="subcellular location">
    <subcellularLocation>
        <location evidence="2">Cell membrane</location>
        <topology evidence="2">Single-pass type II membrane protein</topology>
    </subcellularLocation>
    <subcellularLocation>
        <location evidence="7">Membrane</location>
        <topology evidence="7">Single-pass type II membrane protein</topology>
    </subcellularLocation>
</comment>
<gene>
    <name evidence="9" type="primary">lepB</name>
    <name evidence="9" type="ORF">TEK04_11545</name>
</gene>
<dbReference type="InterPro" id="IPR036286">
    <property type="entry name" value="LexA/Signal_pep-like_sf"/>
</dbReference>
<comment type="similarity">
    <text evidence="6">Belongs to the peptidase S26 family. IMP1 subfamily.</text>
</comment>
<dbReference type="InterPro" id="IPR019533">
    <property type="entry name" value="Peptidase_S26"/>
</dbReference>
<dbReference type="InterPro" id="IPR000223">
    <property type="entry name" value="Pept_S26A_signal_pept_1"/>
</dbReference>
<dbReference type="PRINTS" id="PR00727">
    <property type="entry name" value="LEADERPTASE"/>
</dbReference>
<dbReference type="RefSeq" id="WP_336404494.1">
    <property type="nucleotide sequence ID" value="NZ_JBAPLU010000010.1"/>
</dbReference>
<sequence length="188" mass="19892">MTLLLAGLLVPVAALTFSVEVVGTSMEPTVHPGDRLLVDVLAREDISRFDLVEATVFGSTVVKRVIGLPGDRIEVRVGDEASLVLLTPSGTTTTYRVDNPAWTAQAGTLQRPCCAPDGSSTGPAGPVVVPPDHFWVIGDNWGASDDSRVYGFVPAQDVVAQLDRRILPLDRAGVVPSDVRLEPAAVEP</sequence>
<evidence type="ECO:0000259" key="8">
    <source>
        <dbReference type="Pfam" id="PF10502"/>
    </source>
</evidence>
<evidence type="ECO:0000256" key="6">
    <source>
        <dbReference type="ARBA" id="ARBA00038445"/>
    </source>
</evidence>
<feature type="domain" description="Peptidase S26" evidence="8">
    <location>
        <begin position="6"/>
        <end position="163"/>
    </location>
</feature>
<accession>A0ABU8DV56</accession>
<evidence type="ECO:0000256" key="2">
    <source>
        <dbReference type="ARBA" id="ARBA00004401"/>
    </source>
</evidence>
<evidence type="ECO:0000256" key="3">
    <source>
        <dbReference type="ARBA" id="ARBA00013208"/>
    </source>
</evidence>
<dbReference type="Proteomes" id="UP001361570">
    <property type="component" value="Unassembled WGS sequence"/>
</dbReference>
<keyword evidence="4 7" id="KW-0378">Hydrolase</keyword>
<evidence type="ECO:0000256" key="1">
    <source>
        <dbReference type="ARBA" id="ARBA00000677"/>
    </source>
</evidence>
<dbReference type="Pfam" id="PF10502">
    <property type="entry name" value="Peptidase_S26"/>
    <property type="match status" value="1"/>
</dbReference>
<dbReference type="PANTHER" id="PTHR12383">
    <property type="entry name" value="PROTEASE FAMILY S26 MITOCHONDRIAL INNER MEMBRANE PROTEASE-RELATED"/>
    <property type="match status" value="1"/>
</dbReference>
<protein>
    <recommendedName>
        <fullName evidence="3 7">Signal peptidase I</fullName>
        <ecNumber evidence="3 7">3.4.21.89</ecNumber>
    </recommendedName>
</protein>
<keyword evidence="7" id="KW-0645">Protease</keyword>
<dbReference type="PANTHER" id="PTHR12383:SF16">
    <property type="entry name" value="MITOCHONDRIAL INNER MEMBRANE PROTEASE SUBUNIT 1"/>
    <property type="match status" value="1"/>
</dbReference>
<reference evidence="9 10" key="1">
    <citation type="submission" date="2024-03" db="EMBL/GenBank/DDBJ databases">
        <title>Draft genome sequence of Klenkia sp. LSe6-5.</title>
        <authorList>
            <person name="Duangmal K."/>
            <person name="Chantavorakit T."/>
        </authorList>
    </citation>
    <scope>NUCLEOTIDE SEQUENCE [LARGE SCALE GENOMIC DNA]</scope>
    <source>
        <strain evidence="9 10">LSe6-5</strain>
    </source>
</reference>
<comment type="catalytic activity">
    <reaction evidence="1 7">
        <text>Cleavage of hydrophobic, N-terminal signal or leader sequences from secreted and periplasmic proteins.</text>
        <dbReference type="EC" id="3.4.21.89"/>
    </reaction>
</comment>
<evidence type="ECO:0000256" key="4">
    <source>
        <dbReference type="ARBA" id="ARBA00022801"/>
    </source>
</evidence>
<evidence type="ECO:0000256" key="5">
    <source>
        <dbReference type="ARBA" id="ARBA00023136"/>
    </source>
</evidence>
<name>A0ABU8DV56_9ACTN</name>
<organism evidence="9 10">
    <name type="scientific">Klenkia sesuvii</name>
    <dbReference type="NCBI Taxonomy" id="3103137"/>
    <lineage>
        <taxon>Bacteria</taxon>
        <taxon>Bacillati</taxon>
        <taxon>Actinomycetota</taxon>
        <taxon>Actinomycetes</taxon>
        <taxon>Geodermatophilales</taxon>
        <taxon>Geodermatophilaceae</taxon>
        <taxon>Klenkia</taxon>
    </lineage>
</organism>
<dbReference type="PROSITE" id="PS00760">
    <property type="entry name" value="SPASE_I_2"/>
    <property type="match status" value="1"/>
</dbReference>
<dbReference type="EMBL" id="JBAPLU010000010">
    <property type="protein sequence ID" value="MEI4272356.1"/>
    <property type="molecule type" value="Genomic_DNA"/>
</dbReference>
<evidence type="ECO:0000313" key="9">
    <source>
        <dbReference type="EMBL" id="MEI4272356.1"/>
    </source>
</evidence>
<evidence type="ECO:0000256" key="7">
    <source>
        <dbReference type="RuleBase" id="RU362042"/>
    </source>
</evidence>
<dbReference type="InterPro" id="IPR019757">
    <property type="entry name" value="Pept_S26A_signal_pept_1_Lys-AS"/>
</dbReference>
<dbReference type="SUPFAM" id="SSF51306">
    <property type="entry name" value="LexA/Signal peptidase"/>
    <property type="match status" value="1"/>
</dbReference>
<proteinExistence type="inferred from homology"/>
<dbReference type="Gene3D" id="2.10.109.10">
    <property type="entry name" value="Umud Fragment, subunit A"/>
    <property type="match status" value="1"/>
</dbReference>
<dbReference type="GO" id="GO:0009003">
    <property type="term" value="F:signal peptidase activity"/>
    <property type="evidence" value="ECO:0007669"/>
    <property type="project" value="UniProtKB-EC"/>
</dbReference>
<keyword evidence="10" id="KW-1185">Reference proteome</keyword>
<dbReference type="NCBIfam" id="TIGR02227">
    <property type="entry name" value="sigpep_I_bact"/>
    <property type="match status" value="1"/>
</dbReference>
<comment type="caution">
    <text evidence="9">The sequence shown here is derived from an EMBL/GenBank/DDBJ whole genome shotgun (WGS) entry which is preliminary data.</text>
</comment>
<dbReference type="CDD" id="cd06530">
    <property type="entry name" value="S26_SPase_I"/>
    <property type="match status" value="1"/>
</dbReference>
<keyword evidence="5" id="KW-0472">Membrane</keyword>
<evidence type="ECO:0000313" key="10">
    <source>
        <dbReference type="Proteomes" id="UP001361570"/>
    </source>
</evidence>
<dbReference type="EC" id="3.4.21.89" evidence="3 7"/>